<gene>
    <name evidence="1" type="primary">g7389</name>
    <name evidence="1" type="ORF">EsDP_00007389</name>
</gene>
<dbReference type="InterPro" id="IPR011009">
    <property type="entry name" value="Kinase-like_dom_sf"/>
</dbReference>
<reference evidence="2" key="1">
    <citation type="submission" date="2024-06" db="EMBL/GenBank/DDBJ databases">
        <title>Draft Genome Sequences of Epichloe bromicola Strains Isolated from Elymus ciliaris.</title>
        <authorList>
            <consortium name="Epichloe bromicola genome sequencing consortium"/>
            <person name="Miura A."/>
            <person name="Imano S."/>
            <person name="Ashida A."/>
            <person name="Sato I."/>
            <person name="Chiba S."/>
            <person name="Tanaka A."/>
            <person name="Camagna M."/>
            <person name="Takemoto D."/>
        </authorList>
    </citation>
    <scope>NUCLEOTIDE SEQUENCE [LARGE SCALE GENOMIC DNA]</scope>
    <source>
        <strain evidence="2">DP</strain>
    </source>
</reference>
<name>A0ABQ0D0E6_9HYPO</name>
<dbReference type="PANTHER" id="PTHR21310">
    <property type="entry name" value="AMINOGLYCOSIDE PHOSPHOTRANSFERASE-RELATED-RELATED"/>
    <property type="match status" value="1"/>
</dbReference>
<dbReference type="InterPro" id="IPR051678">
    <property type="entry name" value="AGP_Transferase"/>
</dbReference>
<evidence type="ECO:0000313" key="1">
    <source>
        <dbReference type="EMBL" id="GAB0139176.1"/>
    </source>
</evidence>
<dbReference type="EMBL" id="BAAFGZ010000706">
    <property type="protein sequence ID" value="GAB0139176.1"/>
    <property type="molecule type" value="Genomic_DNA"/>
</dbReference>
<dbReference type="SUPFAM" id="SSF56112">
    <property type="entry name" value="Protein kinase-like (PK-like)"/>
    <property type="match status" value="1"/>
</dbReference>
<organism evidence="1 2">
    <name type="scientific">Epichloe bromicola</name>
    <dbReference type="NCBI Taxonomy" id="79588"/>
    <lineage>
        <taxon>Eukaryota</taxon>
        <taxon>Fungi</taxon>
        <taxon>Dikarya</taxon>
        <taxon>Ascomycota</taxon>
        <taxon>Pezizomycotina</taxon>
        <taxon>Sordariomycetes</taxon>
        <taxon>Hypocreomycetidae</taxon>
        <taxon>Hypocreales</taxon>
        <taxon>Clavicipitaceae</taxon>
        <taxon>Epichloe</taxon>
    </lineage>
</organism>
<evidence type="ECO:0000313" key="2">
    <source>
        <dbReference type="Proteomes" id="UP001562357"/>
    </source>
</evidence>
<protein>
    <recommendedName>
        <fullName evidence="3">Aminoglycoside phosphotransferase domain-containing protein</fullName>
    </recommendedName>
</protein>
<keyword evidence="2" id="KW-1185">Reference proteome</keyword>
<evidence type="ECO:0008006" key="3">
    <source>
        <dbReference type="Google" id="ProtNLM"/>
    </source>
</evidence>
<accession>A0ABQ0D0E6</accession>
<dbReference type="Proteomes" id="UP001562357">
    <property type="component" value="Unassembled WGS sequence"/>
</dbReference>
<comment type="caution">
    <text evidence="1">The sequence shown here is derived from an EMBL/GenBank/DDBJ whole genome shotgun (WGS) entry which is preliminary data.</text>
</comment>
<dbReference type="PANTHER" id="PTHR21310:SF37">
    <property type="entry name" value="AMINOGLYCOSIDE PHOSPHOTRANSFERASE DOMAIN-CONTAINING PROTEIN"/>
    <property type="match status" value="1"/>
</dbReference>
<sequence length="555" mass="64420">MDLQISSQGDEASDFRLIPSLSADLAPKSLSSPTTTGPGFFHHGRWLSMASAGEEETNIILAIRYRRTAEKFRQWLWDRRDNIAAVVRSHLHLPKDDSNYFLEVIPTEYWRQGGFNMCVLVVAMVGGRGTSRFVFRCPLPHKLAESQYPGTMDEKIRCEVASYVWIQEHCPEVRIPALYAFGFSDGTQFTHTSQAPFFLRVARLVQRWVHRILGRPLLSNYNRNTSAPAIGTPYVLLEFIGPEVGNMLSMTWEQHINDAERRARLYEGLSRIMLSLTRLPQTRIGCYRFNPSDATITLANRPLLSTTIIFENADTPRTIQPSETYHNTDSFLSDMLSLFDDQFLHDPHAVRSENDAYERIALRTLLRAVAHHFILRHMRNGPFFLQLTDLHQSNILVDDDWNITCLIDLEWICALPIEMLEVPSWLTNRSPEQLIGEHLDLFDNERQVFLSAMDKELKKVQQEHDIQITSIIRDSWTSKGVWFWTCIRSVNLWLFLIEDHILPKFSYHDGIDDDLKRVSTVWREGVRQIVEAKQREETKYQEELQHLFKEEMAAK</sequence>
<proteinExistence type="predicted"/>